<dbReference type="GO" id="GO:0020037">
    <property type="term" value="F:heme binding"/>
    <property type="evidence" value="ECO:0007669"/>
    <property type="project" value="InterPro"/>
</dbReference>
<feature type="domain" description="Cytochrome c" evidence="5">
    <location>
        <begin position="32"/>
        <end position="130"/>
    </location>
</feature>
<feature type="domain" description="Cytochrome c" evidence="5">
    <location>
        <begin position="153"/>
        <end position="247"/>
    </location>
</feature>
<dbReference type="EMBL" id="CP012673">
    <property type="protein sequence ID" value="AUX44783.1"/>
    <property type="molecule type" value="Genomic_DNA"/>
</dbReference>
<organism evidence="6 7">
    <name type="scientific">Sorangium cellulosum</name>
    <name type="common">Polyangium cellulosum</name>
    <dbReference type="NCBI Taxonomy" id="56"/>
    <lineage>
        <taxon>Bacteria</taxon>
        <taxon>Pseudomonadati</taxon>
        <taxon>Myxococcota</taxon>
        <taxon>Polyangia</taxon>
        <taxon>Polyangiales</taxon>
        <taxon>Polyangiaceae</taxon>
        <taxon>Sorangium</taxon>
    </lineage>
</organism>
<dbReference type="AlphaFoldDB" id="A0A2L0EZS3"/>
<protein>
    <submittedName>
        <fullName evidence="6">Cytochrome CBB3</fullName>
    </submittedName>
</protein>
<dbReference type="InterPro" id="IPR009056">
    <property type="entry name" value="Cyt_c-like_dom"/>
</dbReference>
<keyword evidence="1 4" id="KW-0349">Heme</keyword>
<proteinExistence type="predicted"/>
<dbReference type="OrthoDB" id="9779283at2"/>
<evidence type="ECO:0000256" key="3">
    <source>
        <dbReference type="ARBA" id="ARBA00023004"/>
    </source>
</evidence>
<dbReference type="InterPro" id="IPR036909">
    <property type="entry name" value="Cyt_c-like_dom_sf"/>
</dbReference>
<evidence type="ECO:0000256" key="1">
    <source>
        <dbReference type="ARBA" id="ARBA00022617"/>
    </source>
</evidence>
<dbReference type="GO" id="GO:0046872">
    <property type="term" value="F:metal ion binding"/>
    <property type="evidence" value="ECO:0007669"/>
    <property type="project" value="UniProtKB-KW"/>
</dbReference>
<sequence length="247" mass="26488">MRARGGHAAALACAALLCGCPGEPETKIVDATAAEHGAALFRDPSVAGTTFNSYTCATCHEARPGEAGDALLPGAPLAGAVDRPYYWGGQETDLLGAINHCLYYFMRRDEPWTADDADAQAMYAFLESLPGDGALSEAVPFTPVYTLSDPPPGDAGEGERVYERGCASCHGQAHSGEQRLVSSAPVMPEQWIEDHPLDEYTELQRRLVFVEKVRHGTFIGYGGQMPPFSLEVLSDQQIGDLLAFLLP</sequence>
<dbReference type="PROSITE" id="PS51007">
    <property type="entry name" value="CYTC"/>
    <property type="match status" value="2"/>
</dbReference>
<name>A0A2L0EZS3_SORCE</name>
<dbReference type="Proteomes" id="UP000238348">
    <property type="component" value="Chromosome"/>
</dbReference>
<reference evidence="6 7" key="1">
    <citation type="submission" date="2015-09" db="EMBL/GenBank/DDBJ databases">
        <title>Sorangium comparison.</title>
        <authorList>
            <person name="Zaburannyi N."/>
            <person name="Bunk B."/>
            <person name="Overmann J."/>
            <person name="Mueller R."/>
        </authorList>
    </citation>
    <scope>NUCLEOTIDE SEQUENCE [LARGE SCALE GENOMIC DNA]</scope>
    <source>
        <strain evidence="6 7">So ce26</strain>
    </source>
</reference>
<dbReference type="PROSITE" id="PS51257">
    <property type="entry name" value="PROKAR_LIPOPROTEIN"/>
    <property type="match status" value="1"/>
</dbReference>
<evidence type="ECO:0000256" key="4">
    <source>
        <dbReference type="PROSITE-ProRule" id="PRU00433"/>
    </source>
</evidence>
<evidence type="ECO:0000313" key="7">
    <source>
        <dbReference type="Proteomes" id="UP000238348"/>
    </source>
</evidence>
<dbReference type="SUPFAM" id="SSF46626">
    <property type="entry name" value="Cytochrome c"/>
    <property type="match status" value="2"/>
</dbReference>
<dbReference type="Gene3D" id="1.10.760.10">
    <property type="entry name" value="Cytochrome c-like domain"/>
    <property type="match status" value="2"/>
</dbReference>
<dbReference type="GO" id="GO:0009055">
    <property type="term" value="F:electron transfer activity"/>
    <property type="evidence" value="ECO:0007669"/>
    <property type="project" value="InterPro"/>
</dbReference>
<evidence type="ECO:0000313" key="6">
    <source>
        <dbReference type="EMBL" id="AUX44783.1"/>
    </source>
</evidence>
<dbReference type="Pfam" id="PF13442">
    <property type="entry name" value="Cytochrome_CBB3"/>
    <property type="match status" value="1"/>
</dbReference>
<keyword evidence="3 4" id="KW-0408">Iron</keyword>
<accession>A0A2L0EZS3</accession>
<evidence type="ECO:0000256" key="2">
    <source>
        <dbReference type="ARBA" id="ARBA00022723"/>
    </source>
</evidence>
<gene>
    <name evidence="6" type="ORF">SOCE26_062510</name>
</gene>
<dbReference type="RefSeq" id="WP_104983254.1">
    <property type="nucleotide sequence ID" value="NZ_CP012673.1"/>
</dbReference>
<keyword evidence="2 4" id="KW-0479">Metal-binding</keyword>
<evidence type="ECO:0000259" key="5">
    <source>
        <dbReference type="PROSITE" id="PS51007"/>
    </source>
</evidence>